<accession>A0A521F2N2</accession>
<dbReference type="Gene3D" id="3.20.170.20">
    <property type="entry name" value="Protein of unknown function DUF952"/>
    <property type="match status" value="1"/>
</dbReference>
<dbReference type="Proteomes" id="UP000317593">
    <property type="component" value="Unassembled WGS sequence"/>
</dbReference>
<gene>
    <name evidence="1" type="ORF">SAMN06265218_12224</name>
</gene>
<organism evidence="1 2">
    <name type="scientific">Fodinibius sediminis</name>
    <dbReference type="NCBI Taxonomy" id="1214077"/>
    <lineage>
        <taxon>Bacteria</taxon>
        <taxon>Pseudomonadati</taxon>
        <taxon>Balneolota</taxon>
        <taxon>Balneolia</taxon>
        <taxon>Balneolales</taxon>
        <taxon>Balneolaceae</taxon>
        <taxon>Fodinibius</taxon>
    </lineage>
</organism>
<dbReference type="PANTHER" id="PTHR34129:SF1">
    <property type="entry name" value="DUF952 DOMAIN-CONTAINING PROTEIN"/>
    <property type="match status" value="1"/>
</dbReference>
<reference evidence="1 2" key="1">
    <citation type="submission" date="2017-05" db="EMBL/GenBank/DDBJ databases">
        <authorList>
            <person name="Varghese N."/>
            <person name="Submissions S."/>
        </authorList>
    </citation>
    <scope>NUCLEOTIDE SEQUENCE [LARGE SCALE GENOMIC DNA]</scope>
    <source>
        <strain evidence="1 2">DSM 21194</strain>
    </source>
</reference>
<dbReference type="RefSeq" id="WP_142715876.1">
    <property type="nucleotide sequence ID" value="NZ_FXTH01000022.1"/>
</dbReference>
<keyword evidence="2" id="KW-1185">Reference proteome</keyword>
<dbReference type="InterPro" id="IPR009297">
    <property type="entry name" value="DUF952"/>
</dbReference>
<proteinExistence type="predicted"/>
<dbReference type="Pfam" id="PF06108">
    <property type="entry name" value="DUF952"/>
    <property type="match status" value="1"/>
</dbReference>
<protein>
    <submittedName>
        <fullName evidence="1">Uncharacterized conserved protein, DUF952 family</fullName>
    </submittedName>
</protein>
<dbReference type="EMBL" id="FXTH01000022">
    <property type="protein sequence ID" value="SMO90458.1"/>
    <property type="molecule type" value="Genomic_DNA"/>
</dbReference>
<evidence type="ECO:0000313" key="1">
    <source>
        <dbReference type="EMBL" id="SMO90458.1"/>
    </source>
</evidence>
<dbReference type="PANTHER" id="PTHR34129">
    <property type="entry name" value="BLR1139 PROTEIN"/>
    <property type="match status" value="1"/>
</dbReference>
<sequence>MYDDLVFHITTKEEFNNQKRNNKYYPESLTSKGFIHCSKGSQIERTANHHFAGRQEVLLLVIDVSTLCSDIKYEVDEETGEKFPHIYGPLNTDAIMDKLNIFAESDGTFNIAFSSKS</sequence>
<evidence type="ECO:0000313" key="2">
    <source>
        <dbReference type="Proteomes" id="UP000317593"/>
    </source>
</evidence>
<dbReference type="OrthoDB" id="5638018at2"/>
<dbReference type="AlphaFoldDB" id="A0A521F2N2"/>
<name>A0A521F2N2_9BACT</name>
<dbReference type="SUPFAM" id="SSF56399">
    <property type="entry name" value="ADP-ribosylation"/>
    <property type="match status" value="1"/>
</dbReference>